<dbReference type="Proteomes" id="UP001596156">
    <property type="component" value="Unassembled WGS sequence"/>
</dbReference>
<dbReference type="EMBL" id="JBHSKL010000003">
    <property type="protein sequence ID" value="MFC5223592.1"/>
    <property type="molecule type" value="Genomic_DNA"/>
</dbReference>
<organism evidence="3 4">
    <name type="scientific">Streptomyces fimbriatus</name>
    <dbReference type="NCBI Taxonomy" id="68197"/>
    <lineage>
        <taxon>Bacteria</taxon>
        <taxon>Bacillati</taxon>
        <taxon>Actinomycetota</taxon>
        <taxon>Actinomycetes</taxon>
        <taxon>Kitasatosporales</taxon>
        <taxon>Streptomycetaceae</taxon>
        <taxon>Streptomyces</taxon>
    </lineage>
</organism>
<feature type="region of interest" description="Disordered" evidence="1">
    <location>
        <begin position="85"/>
        <end position="273"/>
    </location>
</feature>
<feature type="region of interest" description="Disordered" evidence="1">
    <location>
        <begin position="308"/>
        <end position="384"/>
    </location>
</feature>
<name>A0ABW0D285_STRFI</name>
<evidence type="ECO:0000256" key="1">
    <source>
        <dbReference type="SAM" id="MobiDB-lite"/>
    </source>
</evidence>
<feature type="compositionally biased region" description="Low complexity" evidence="1">
    <location>
        <begin position="230"/>
        <end position="244"/>
    </location>
</feature>
<protein>
    <submittedName>
        <fullName evidence="3">Helix-turn-helix domain-containing protein</fullName>
    </submittedName>
</protein>
<gene>
    <name evidence="3" type="ORF">ACFPN6_03035</name>
</gene>
<proteinExistence type="predicted"/>
<reference evidence="4" key="1">
    <citation type="journal article" date="2019" name="Int. J. Syst. Evol. Microbiol.">
        <title>The Global Catalogue of Microorganisms (GCM) 10K type strain sequencing project: providing services to taxonomists for standard genome sequencing and annotation.</title>
        <authorList>
            <consortium name="The Broad Institute Genomics Platform"/>
            <consortium name="The Broad Institute Genome Sequencing Center for Infectious Disease"/>
            <person name="Wu L."/>
            <person name="Ma J."/>
        </authorList>
    </citation>
    <scope>NUCLEOTIDE SEQUENCE [LARGE SCALE GENOMIC DNA]</scope>
    <source>
        <strain evidence="4">CCM 8479</strain>
    </source>
</reference>
<dbReference type="InterPro" id="IPR001387">
    <property type="entry name" value="Cro/C1-type_HTH"/>
</dbReference>
<keyword evidence="2" id="KW-1133">Transmembrane helix</keyword>
<feature type="transmembrane region" description="Helical" evidence="2">
    <location>
        <begin position="283"/>
        <end position="303"/>
    </location>
</feature>
<feature type="compositionally biased region" description="Low complexity" evidence="1">
    <location>
        <begin position="85"/>
        <end position="100"/>
    </location>
</feature>
<evidence type="ECO:0000313" key="4">
    <source>
        <dbReference type="Proteomes" id="UP001596156"/>
    </source>
</evidence>
<feature type="compositionally biased region" description="Low complexity" evidence="1">
    <location>
        <begin position="195"/>
        <end position="219"/>
    </location>
</feature>
<keyword evidence="4" id="KW-1185">Reference proteome</keyword>
<comment type="caution">
    <text evidence="3">The sequence shown here is derived from an EMBL/GenBank/DDBJ whole genome shotgun (WGS) entry which is preliminary data.</text>
</comment>
<dbReference type="Pfam" id="PF13560">
    <property type="entry name" value="HTH_31"/>
    <property type="match status" value="1"/>
</dbReference>
<keyword evidence="2" id="KW-0472">Membrane</keyword>
<dbReference type="SUPFAM" id="SSF47413">
    <property type="entry name" value="lambda repressor-like DNA-binding domains"/>
    <property type="match status" value="1"/>
</dbReference>
<evidence type="ECO:0000256" key="2">
    <source>
        <dbReference type="SAM" id="Phobius"/>
    </source>
</evidence>
<keyword evidence="2" id="KW-0812">Transmembrane</keyword>
<dbReference type="InterPro" id="IPR010982">
    <property type="entry name" value="Lambda_DNA-bd_dom_sf"/>
</dbReference>
<accession>A0ABW0D285</accession>
<evidence type="ECO:0000313" key="3">
    <source>
        <dbReference type="EMBL" id="MFC5223592.1"/>
    </source>
</evidence>
<sequence>MTVSAQDDVARFAALLRELKERTDRSYGSLARRLNMNTSTLHRYCAGEAVPVDFAPVERFAALCGASGEERLELHRRWLRAVAARQRPRPAVAAGGAEAGPDPDSDSGEQNAVKRGRVGGRTPGAAGGVRDPADGRAAEEPVAGCGTSAGPRGNRETAPADETGERSAGDEDADGPHTAAARSLATTAIGPARPPGVAAGPATGSRTTTGTSHPDGTTTAPDAPHGPSTAPDARSAPGAPARAAGGAGGSGRTGDPVAEGDVVSGPVADDARGRPWYRRRGRVAVALAAACALLATVGILSALPDGDRRSPTAGGPAAAPGVSPTTAPAAPRARASSPAPSASTAPDEESPASAGAPREPSAPATAPATPADSAPAGPPLTWTADSQAWAHGCGHDYVIAKPPQQVPPPPVPQDAGTWAATQSAVHGGETIVELSVQGTSDTAVVLTALRVRVVGRGSPAPGNAYAMDQGCGGALTPRHFAVDLDKDRPLARAVAGNDAGTPVPAVRMPYRVSATDPEVLLVTARTVTCDCRWYLELDWSSRGRTGTVRVDDRGRPFRTSGIEGLPRYAYDTSARRWTPHTD</sequence>
<dbReference type="CDD" id="cd00093">
    <property type="entry name" value="HTH_XRE"/>
    <property type="match status" value="1"/>
</dbReference>
<feature type="compositionally biased region" description="Low complexity" evidence="1">
    <location>
        <begin position="311"/>
        <end position="375"/>
    </location>
</feature>